<dbReference type="PROSITE" id="PS50206">
    <property type="entry name" value="RHODANESE_3"/>
    <property type="match status" value="1"/>
</dbReference>
<evidence type="ECO:0000256" key="1">
    <source>
        <dbReference type="SAM" id="SignalP"/>
    </source>
</evidence>
<dbReference type="Proteomes" id="UP000184474">
    <property type="component" value="Unassembled WGS sequence"/>
</dbReference>
<evidence type="ECO:0000259" key="2">
    <source>
        <dbReference type="PROSITE" id="PS50206"/>
    </source>
</evidence>
<dbReference type="Gene3D" id="3.40.250.10">
    <property type="entry name" value="Rhodanese-like domain"/>
    <property type="match status" value="1"/>
</dbReference>
<evidence type="ECO:0000313" key="3">
    <source>
        <dbReference type="EMBL" id="SHK44911.1"/>
    </source>
</evidence>
<keyword evidence="4" id="KW-1185">Reference proteome</keyword>
<dbReference type="PANTHER" id="PTHR43031:SF1">
    <property type="entry name" value="PYRIDINE NUCLEOTIDE-DISULPHIDE OXIDOREDUCTASE"/>
    <property type="match status" value="1"/>
</dbReference>
<evidence type="ECO:0000313" key="4">
    <source>
        <dbReference type="Proteomes" id="UP000184474"/>
    </source>
</evidence>
<reference evidence="4" key="1">
    <citation type="submission" date="2016-11" db="EMBL/GenBank/DDBJ databases">
        <authorList>
            <person name="Varghese N."/>
            <person name="Submissions S."/>
        </authorList>
    </citation>
    <scope>NUCLEOTIDE SEQUENCE [LARGE SCALE GENOMIC DNA]</scope>
    <source>
        <strain evidence="4">DSM 26134</strain>
    </source>
</reference>
<organism evidence="3 4">
    <name type="scientific">Reichenbachiella agariperforans</name>
    <dbReference type="NCBI Taxonomy" id="156994"/>
    <lineage>
        <taxon>Bacteria</taxon>
        <taxon>Pseudomonadati</taxon>
        <taxon>Bacteroidota</taxon>
        <taxon>Cytophagia</taxon>
        <taxon>Cytophagales</taxon>
        <taxon>Reichenbachiellaceae</taxon>
        <taxon>Reichenbachiella</taxon>
    </lineage>
</organism>
<dbReference type="InterPro" id="IPR036873">
    <property type="entry name" value="Rhodanese-like_dom_sf"/>
</dbReference>
<feature type="signal peptide" evidence="1">
    <location>
        <begin position="1"/>
        <end position="21"/>
    </location>
</feature>
<dbReference type="InterPro" id="IPR050229">
    <property type="entry name" value="GlpE_sulfurtransferase"/>
</dbReference>
<dbReference type="PROSITE" id="PS51257">
    <property type="entry name" value="PROKAR_LIPOPROTEIN"/>
    <property type="match status" value="1"/>
</dbReference>
<dbReference type="RefSeq" id="WP_084190552.1">
    <property type="nucleotide sequence ID" value="NZ_FRAA01000005.1"/>
</dbReference>
<dbReference type="EMBL" id="FRAA01000005">
    <property type="protein sequence ID" value="SHK44911.1"/>
    <property type="molecule type" value="Genomic_DNA"/>
</dbReference>
<dbReference type="AlphaFoldDB" id="A0A1M6SJJ0"/>
<dbReference type="InterPro" id="IPR001763">
    <property type="entry name" value="Rhodanese-like_dom"/>
</dbReference>
<name>A0A1M6SJJ0_REIAG</name>
<protein>
    <submittedName>
        <fullName evidence="3">Rhodanese-related sulfurtransferase</fullName>
    </submittedName>
</protein>
<dbReference type="CDD" id="cd00158">
    <property type="entry name" value="RHOD"/>
    <property type="match status" value="1"/>
</dbReference>
<sequence>MKSTLLMLVVSVIFCSCSSQKVELVSANDFHQSYQDDEDAVLLDLRTTEEMANGALDGAVQLDFHQPSFNNDLLALDKSKTYYIYCRSGGRSGRTAKLMKENGFQKVYDLDGGISDWITEGLPVVTP</sequence>
<proteinExistence type="predicted"/>
<gene>
    <name evidence="3" type="ORF">SAMN04488028_10544</name>
</gene>
<dbReference type="GO" id="GO:0016740">
    <property type="term" value="F:transferase activity"/>
    <property type="evidence" value="ECO:0007669"/>
    <property type="project" value="UniProtKB-KW"/>
</dbReference>
<dbReference type="STRING" id="156994.SAMN04488028_10544"/>
<dbReference type="Pfam" id="PF00581">
    <property type="entry name" value="Rhodanese"/>
    <property type="match status" value="1"/>
</dbReference>
<feature type="chain" id="PRO_5012296900" evidence="1">
    <location>
        <begin position="22"/>
        <end position="127"/>
    </location>
</feature>
<keyword evidence="1" id="KW-0732">Signal</keyword>
<dbReference type="SMART" id="SM00450">
    <property type="entry name" value="RHOD"/>
    <property type="match status" value="1"/>
</dbReference>
<dbReference type="SUPFAM" id="SSF52821">
    <property type="entry name" value="Rhodanese/Cell cycle control phosphatase"/>
    <property type="match status" value="1"/>
</dbReference>
<accession>A0A1M6SJJ0</accession>
<feature type="domain" description="Rhodanese" evidence="2">
    <location>
        <begin position="36"/>
        <end position="126"/>
    </location>
</feature>
<dbReference type="PANTHER" id="PTHR43031">
    <property type="entry name" value="FAD-DEPENDENT OXIDOREDUCTASE"/>
    <property type="match status" value="1"/>
</dbReference>
<keyword evidence="3" id="KW-0808">Transferase</keyword>